<keyword evidence="4" id="KW-1005">Bacterial flagellum biogenesis</keyword>
<evidence type="ECO:0000256" key="1">
    <source>
        <dbReference type="ARBA" id="ARBA00003041"/>
    </source>
</evidence>
<evidence type="ECO:0000256" key="3">
    <source>
        <dbReference type="ARBA" id="ARBA00022448"/>
    </source>
</evidence>
<dbReference type="PANTHER" id="PTHR34982">
    <property type="entry name" value="YOP PROTEINS TRANSLOCATION PROTEIN L"/>
    <property type="match status" value="1"/>
</dbReference>
<reference evidence="8 11" key="2">
    <citation type="submission" date="2020-04" db="EMBL/GenBank/DDBJ databases">
        <title>Antimicrobial susceptibility and clonality of vaginal-derived multi-drug resistant Mobiluncus isolates in China.</title>
        <authorList>
            <person name="Zhang X."/>
        </authorList>
    </citation>
    <scope>NUCLEOTIDE SEQUENCE [LARGE SCALE GENOMIC DNA]</scope>
    <source>
        <strain evidence="8 11">19</strain>
    </source>
</reference>
<organism evidence="9 10">
    <name type="scientific">Mobiluncus curtisii</name>
    <dbReference type="NCBI Taxonomy" id="2051"/>
    <lineage>
        <taxon>Bacteria</taxon>
        <taxon>Bacillati</taxon>
        <taxon>Actinomycetota</taxon>
        <taxon>Actinomycetes</taxon>
        <taxon>Actinomycetales</taxon>
        <taxon>Actinomycetaceae</taxon>
        <taxon>Mobiluncus</taxon>
    </lineage>
</organism>
<dbReference type="GO" id="GO:0015031">
    <property type="term" value="P:protein transport"/>
    <property type="evidence" value="ECO:0007669"/>
    <property type="project" value="UniProtKB-KW"/>
</dbReference>
<dbReference type="GO" id="GO:0005829">
    <property type="term" value="C:cytosol"/>
    <property type="evidence" value="ECO:0007669"/>
    <property type="project" value="TreeGrafter"/>
</dbReference>
<dbReference type="PANTHER" id="PTHR34982:SF1">
    <property type="entry name" value="FLAGELLAR ASSEMBLY PROTEIN FLIH"/>
    <property type="match status" value="1"/>
</dbReference>
<dbReference type="GeneID" id="55565005"/>
<keyword evidence="3" id="KW-0813">Transport</keyword>
<dbReference type="AlphaFoldDB" id="A0A2X2YYX8"/>
<name>A0A2X2YYX8_9ACTO</name>
<evidence type="ECO:0000259" key="7">
    <source>
        <dbReference type="Pfam" id="PF02108"/>
    </source>
</evidence>
<dbReference type="EMBL" id="JABCUI010000002">
    <property type="protein sequence ID" value="NMW87269.1"/>
    <property type="molecule type" value="Genomic_DNA"/>
</dbReference>
<dbReference type="Proteomes" id="UP000553981">
    <property type="component" value="Unassembled WGS sequence"/>
</dbReference>
<dbReference type="Pfam" id="PF02108">
    <property type="entry name" value="FliH"/>
    <property type="match status" value="1"/>
</dbReference>
<proteinExistence type="inferred from homology"/>
<evidence type="ECO:0000256" key="6">
    <source>
        <dbReference type="ARBA" id="ARBA00023225"/>
    </source>
</evidence>
<dbReference type="InterPro" id="IPR051472">
    <property type="entry name" value="T3SS_Stator/FliH"/>
</dbReference>
<comment type="similarity">
    <text evidence="2">Belongs to the FliH family.</text>
</comment>
<dbReference type="RefSeq" id="WP_004007575.1">
    <property type="nucleotide sequence ID" value="NZ_CP068112.1"/>
</dbReference>
<comment type="function">
    <text evidence="1">Needed for flagellar regrowth and assembly.</text>
</comment>
<reference evidence="9 10" key="1">
    <citation type="submission" date="2018-06" db="EMBL/GenBank/DDBJ databases">
        <authorList>
            <consortium name="Pathogen Informatics"/>
            <person name="Doyle S."/>
        </authorList>
    </citation>
    <scope>NUCLEOTIDE SEQUENCE [LARGE SCALE GENOMIC DNA]</scope>
    <source>
        <strain evidence="9 10">NCTC11820</strain>
    </source>
</reference>
<sequence length="234" mass="24852">MWLDQDLLEVKENQRRGGVPNPVALSTAAGANSAGAFRLAGATNQIKGDGKSSQAFGYAKGFSSGWAAGQKRATREAEQERHILNEEARLAEESRTEAYVDAMDEIQAIADAVSSRDALVIEEMKAALMEAALDLAEALLGAELSDEPTRAKAALQRALSMNDPKDIVKVNMNPQDVATLTSLGVDCPVELVPDSELDPGDAVAYMPEGLLDARLTSAVRRAREALASAQAAEE</sequence>
<dbReference type="InterPro" id="IPR018035">
    <property type="entry name" value="Flagellar_FliH/T3SS_HrpE"/>
</dbReference>
<feature type="domain" description="Flagellar assembly protein FliH/Type III secretion system HrpE" evidence="7">
    <location>
        <begin position="102"/>
        <end position="217"/>
    </location>
</feature>
<dbReference type="EMBL" id="UASJ01000001">
    <property type="protein sequence ID" value="SQB65655.1"/>
    <property type="molecule type" value="Genomic_DNA"/>
</dbReference>
<dbReference type="OMA" id="YAEGWAQ"/>
<keyword evidence="5" id="KW-0653">Protein transport</keyword>
<keyword evidence="9" id="KW-0966">Cell projection</keyword>
<keyword evidence="9" id="KW-0969">Cilium</keyword>
<dbReference type="Proteomes" id="UP000250245">
    <property type="component" value="Unassembled WGS sequence"/>
</dbReference>
<accession>A0A2X2YYX8</accession>
<keyword evidence="9" id="KW-0282">Flagellum</keyword>
<evidence type="ECO:0000256" key="2">
    <source>
        <dbReference type="ARBA" id="ARBA00006602"/>
    </source>
</evidence>
<evidence type="ECO:0000313" key="11">
    <source>
        <dbReference type="Proteomes" id="UP000553981"/>
    </source>
</evidence>
<keyword evidence="6" id="KW-1006">Bacterial flagellum protein export</keyword>
<protein>
    <submittedName>
        <fullName evidence="8">Flagellar assembly protein FliH</fullName>
    </submittedName>
    <submittedName>
        <fullName evidence="9">Flagellar assembly protein H</fullName>
    </submittedName>
</protein>
<evidence type="ECO:0000313" key="9">
    <source>
        <dbReference type="EMBL" id="SQB65655.1"/>
    </source>
</evidence>
<evidence type="ECO:0000256" key="5">
    <source>
        <dbReference type="ARBA" id="ARBA00022927"/>
    </source>
</evidence>
<gene>
    <name evidence="8" type="ORF">HHJ67_05820</name>
    <name evidence="9" type="ORF">NCTC11820_01725</name>
</gene>
<evidence type="ECO:0000313" key="10">
    <source>
        <dbReference type="Proteomes" id="UP000250245"/>
    </source>
</evidence>
<evidence type="ECO:0000256" key="4">
    <source>
        <dbReference type="ARBA" id="ARBA00022795"/>
    </source>
</evidence>
<evidence type="ECO:0000313" key="8">
    <source>
        <dbReference type="EMBL" id="NMW87269.1"/>
    </source>
</evidence>
<dbReference type="GO" id="GO:0044781">
    <property type="term" value="P:bacterial-type flagellum organization"/>
    <property type="evidence" value="ECO:0007669"/>
    <property type="project" value="UniProtKB-KW"/>
</dbReference>